<evidence type="ECO:0000313" key="4">
    <source>
        <dbReference type="Proteomes" id="UP000023152"/>
    </source>
</evidence>
<keyword evidence="4" id="KW-1185">Reference proteome</keyword>
<keyword evidence="2" id="KW-1133">Transmembrane helix</keyword>
<dbReference type="AlphaFoldDB" id="X6P1L1"/>
<feature type="transmembrane region" description="Helical" evidence="2">
    <location>
        <begin position="12"/>
        <end position="31"/>
    </location>
</feature>
<name>X6P1L1_RETFI</name>
<evidence type="ECO:0000313" key="3">
    <source>
        <dbReference type="EMBL" id="ETO32420.1"/>
    </source>
</evidence>
<feature type="transmembrane region" description="Helical" evidence="2">
    <location>
        <begin position="38"/>
        <end position="56"/>
    </location>
</feature>
<comment type="caution">
    <text evidence="3">The sequence shown here is derived from an EMBL/GenBank/DDBJ whole genome shotgun (WGS) entry which is preliminary data.</text>
</comment>
<protein>
    <submittedName>
        <fullName evidence="3">Uncharacterized protein</fullName>
    </submittedName>
</protein>
<evidence type="ECO:0000256" key="1">
    <source>
        <dbReference type="SAM" id="MobiDB-lite"/>
    </source>
</evidence>
<feature type="compositionally biased region" description="Basic residues" evidence="1">
    <location>
        <begin position="158"/>
        <end position="173"/>
    </location>
</feature>
<evidence type="ECO:0000256" key="2">
    <source>
        <dbReference type="SAM" id="Phobius"/>
    </source>
</evidence>
<feature type="region of interest" description="Disordered" evidence="1">
    <location>
        <begin position="154"/>
        <end position="173"/>
    </location>
</feature>
<organism evidence="3 4">
    <name type="scientific">Reticulomyxa filosa</name>
    <dbReference type="NCBI Taxonomy" id="46433"/>
    <lineage>
        <taxon>Eukaryota</taxon>
        <taxon>Sar</taxon>
        <taxon>Rhizaria</taxon>
        <taxon>Retaria</taxon>
        <taxon>Foraminifera</taxon>
        <taxon>Monothalamids</taxon>
        <taxon>Reticulomyxidae</taxon>
        <taxon>Reticulomyxa</taxon>
    </lineage>
</organism>
<dbReference type="Proteomes" id="UP000023152">
    <property type="component" value="Unassembled WGS sequence"/>
</dbReference>
<gene>
    <name evidence="3" type="ORF">RFI_04698</name>
</gene>
<reference evidence="3 4" key="1">
    <citation type="journal article" date="2013" name="Curr. Biol.">
        <title>The Genome of the Foraminiferan Reticulomyxa filosa.</title>
        <authorList>
            <person name="Glockner G."/>
            <person name="Hulsmann N."/>
            <person name="Schleicher M."/>
            <person name="Noegel A.A."/>
            <person name="Eichinger L."/>
            <person name="Gallinger C."/>
            <person name="Pawlowski J."/>
            <person name="Sierra R."/>
            <person name="Euteneuer U."/>
            <person name="Pillet L."/>
            <person name="Moustafa A."/>
            <person name="Platzer M."/>
            <person name="Groth M."/>
            <person name="Szafranski K."/>
            <person name="Schliwa M."/>
        </authorList>
    </citation>
    <scope>NUCLEOTIDE SEQUENCE [LARGE SCALE GENOMIC DNA]</scope>
</reference>
<keyword evidence="2" id="KW-0472">Membrane</keyword>
<accession>X6P1L1</accession>
<dbReference type="EMBL" id="ASPP01004218">
    <property type="protein sequence ID" value="ETO32420.1"/>
    <property type="molecule type" value="Genomic_DNA"/>
</dbReference>
<sequence>MLIRSLLGKFVGSIRLTPFLPFGLVTYLISLTEIDLKYIMAGHVTSVFGMAVMAVVGDYQERAERLSPSRYKHYPVLYGIATGLTLATILGFIVYVGLVIRQFRFLQQAQSDALLDYEQTEGIPTSGKIKVLNVGNDESSSDGIQIKYDKHTGDGLTKKKKKRNKKRKLVRKKQQIPPKIDLLIISNEYKNQSGNVNTVLLVQIPQIIQDKSRDTSYENVDFPREKKFSEFKVFQNAFHFLYNFCQVMRIFKLYIFKSVKLILNIQNIIWYFLLRYIAEVSKFQQLKFTTRFLIKIISAKFHTYSLIPTVFIKL</sequence>
<keyword evidence="2" id="KW-0812">Transmembrane</keyword>
<feature type="transmembrane region" description="Helical" evidence="2">
    <location>
        <begin position="76"/>
        <end position="100"/>
    </location>
</feature>
<proteinExistence type="predicted"/>